<dbReference type="Proteomes" id="UP001519460">
    <property type="component" value="Unassembled WGS sequence"/>
</dbReference>
<dbReference type="EMBL" id="JACVVK020000008">
    <property type="protein sequence ID" value="KAK7506067.1"/>
    <property type="molecule type" value="Genomic_DNA"/>
</dbReference>
<name>A0ABD0M4A9_9CAEN</name>
<evidence type="ECO:0000256" key="1">
    <source>
        <dbReference type="SAM" id="SignalP"/>
    </source>
</evidence>
<sequence length="106" mass="12032">MASLGCFLSVLLFWSLFAEGSCEHCYKLYVDQGLPRTHPSLVGSMYYYGMPPYKCLGECERTSRCVVYNYRAQTQVCTFYPGRHTPAERVGDAYAQRISCEESGKT</sequence>
<keyword evidence="3" id="KW-1185">Reference proteome</keyword>
<dbReference type="AlphaFoldDB" id="A0ABD0M4A9"/>
<comment type="caution">
    <text evidence="2">The sequence shown here is derived from an EMBL/GenBank/DDBJ whole genome shotgun (WGS) entry which is preliminary data.</text>
</comment>
<gene>
    <name evidence="2" type="ORF">BaRGS_00002789</name>
</gene>
<accession>A0ABD0M4A9</accession>
<keyword evidence="1" id="KW-0732">Signal</keyword>
<protein>
    <recommendedName>
        <fullName evidence="4">Apple domain-containing protein</fullName>
    </recommendedName>
</protein>
<evidence type="ECO:0000313" key="2">
    <source>
        <dbReference type="EMBL" id="KAK7506067.1"/>
    </source>
</evidence>
<feature type="chain" id="PRO_5044851362" description="Apple domain-containing protein" evidence="1">
    <location>
        <begin position="23"/>
        <end position="106"/>
    </location>
</feature>
<feature type="signal peptide" evidence="1">
    <location>
        <begin position="1"/>
        <end position="22"/>
    </location>
</feature>
<evidence type="ECO:0008006" key="4">
    <source>
        <dbReference type="Google" id="ProtNLM"/>
    </source>
</evidence>
<organism evidence="2 3">
    <name type="scientific">Batillaria attramentaria</name>
    <dbReference type="NCBI Taxonomy" id="370345"/>
    <lineage>
        <taxon>Eukaryota</taxon>
        <taxon>Metazoa</taxon>
        <taxon>Spiralia</taxon>
        <taxon>Lophotrochozoa</taxon>
        <taxon>Mollusca</taxon>
        <taxon>Gastropoda</taxon>
        <taxon>Caenogastropoda</taxon>
        <taxon>Sorbeoconcha</taxon>
        <taxon>Cerithioidea</taxon>
        <taxon>Batillariidae</taxon>
        <taxon>Batillaria</taxon>
    </lineage>
</organism>
<proteinExistence type="predicted"/>
<reference evidence="2 3" key="1">
    <citation type="journal article" date="2023" name="Sci. Data">
        <title>Genome assembly of the Korean intertidal mud-creeper Batillaria attramentaria.</title>
        <authorList>
            <person name="Patra A.K."/>
            <person name="Ho P.T."/>
            <person name="Jun S."/>
            <person name="Lee S.J."/>
            <person name="Kim Y."/>
            <person name="Won Y.J."/>
        </authorList>
    </citation>
    <scope>NUCLEOTIDE SEQUENCE [LARGE SCALE GENOMIC DNA]</scope>
    <source>
        <strain evidence="2">Wonlab-2016</strain>
    </source>
</reference>
<evidence type="ECO:0000313" key="3">
    <source>
        <dbReference type="Proteomes" id="UP001519460"/>
    </source>
</evidence>